<dbReference type="Proteomes" id="UP000054047">
    <property type="component" value="Unassembled WGS sequence"/>
</dbReference>
<dbReference type="AlphaFoldDB" id="A0A0C2DFB9"/>
<name>A0A0C2DFB9_9BILA</name>
<feature type="region of interest" description="Disordered" evidence="1">
    <location>
        <begin position="222"/>
        <end position="261"/>
    </location>
</feature>
<evidence type="ECO:0000313" key="3">
    <source>
        <dbReference type="Proteomes" id="UP000054047"/>
    </source>
</evidence>
<evidence type="ECO:0000256" key="1">
    <source>
        <dbReference type="SAM" id="MobiDB-lite"/>
    </source>
</evidence>
<protein>
    <submittedName>
        <fullName evidence="2">Uncharacterized protein</fullName>
    </submittedName>
</protein>
<proteinExistence type="predicted"/>
<accession>A0A0C2DFB9</accession>
<dbReference type="OrthoDB" id="6767704at2759"/>
<gene>
    <name evidence="2" type="ORF">ANCDUO_00959</name>
</gene>
<sequence length="395" mass="44905">MQARKIRNDVIGLTETRRHPPLNATFDTGEELFFRTCNSRGVGGDGVLVNTNMVMNIDSFEQLTTRIGRLRLRRCGSIPAVTIFVAYAPTSSYDEEKIEAFYMDLEKFYREDHTFYKKWSPKPVINWGLCTLLAGLWEDAAVDNIEEEYDRLVQHLRDSTKKAEGTRTTKRRLSYETLELIRQRRAARAAGNYQLTSELPKRCREAIKEDLKERRAAVLTEAAKAGKSIRKTRRDSANRNAKINNPPHANEGMNTKFHPSPKVEDQGRDAAGYAKLSNIRWAGEVMRLNDNRWTRAVSDGLYGTLSAQLEGHRLDGQTSSRSTSREDTMLFVPLELTESIERLWHLRGTNGGIAGTRSVYPKIDGSQGDQESDAARFWPLTGTNLENHERHCTPI</sequence>
<keyword evidence="3" id="KW-1185">Reference proteome</keyword>
<evidence type="ECO:0000313" key="2">
    <source>
        <dbReference type="EMBL" id="KIH68703.1"/>
    </source>
</evidence>
<reference evidence="2 3" key="1">
    <citation type="submission" date="2013-12" db="EMBL/GenBank/DDBJ databases">
        <title>Draft genome of the parsitic nematode Ancylostoma duodenale.</title>
        <authorList>
            <person name="Mitreva M."/>
        </authorList>
    </citation>
    <scope>NUCLEOTIDE SEQUENCE [LARGE SCALE GENOMIC DNA]</scope>
    <source>
        <strain evidence="2 3">Zhejiang</strain>
    </source>
</reference>
<organism evidence="2 3">
    <name type="scientific">Ancylostoma duodenale</name>
    <dbReference type="NCBI Taxonomy" id="51022"/>
    <lineage>
        <taxon>Eukaryota</taxon>
        <taxon>Metazoa</taxon>
        <taxon>Ecdysozoa</taxon>
        <taxon>Nematoda</taxon>
        <taxon>Chromadorea</taxon>
        <taxon>Rhabditida</taxon>
        <taxon>Rhabditina</taxon>
        <taxon>Rhabditomorpha</taxon>
        <taxon>Strongyloidea</taxon>
        <taxon>Ancylostomatidae</taxon>
        <taxon>Ancylostomatinae</taxon>
        <taxon>Ancylostoma</taxon>
    </lineage>
</organism>
<dbReference type="EMBL" id="KN726311">
    <property type="protein sequence ID" value="KIH68703.1"/>
    <property type="molecule type" value="Genomic_DNA"/>
</dbReference>